<feature type="region of interest" description="Disordered" evidence="1">
    <location>
        <begin position="1087"/>
        <end position="1118"/>
    </location>
</feature>
<feature type="region of interest" description="Disordered" evidence="1">
    <location>
        <begin position="756"/>
        <end position="778"/>
    </location>
</feature>
<feature type="compositionally biased region" description="Low complexity" evidence="1">
    <location>
        <begin position="399"/>
        <end position="417"/>
    </location>
</feature>
<feature type="region of interest" description="Disordered" evidence="1">
    <location>
        <begin position="200"/>
        <end position="248"/>
    </location>
</feature>
<keyword evidence="3" id="KW-1185">Reference proteome</keyword>
<feature type="compositionally biased region" description="Basic and acidic residues" evidence="1">
    <location>
        <begin position="1103"/>
        <end position="1118"/>
    </location>
</feature>
<evidence type="ECO:0000256" key="1">
    <source>
        <dbReference type="SAM" id="MobiDB-lite"/>
    </source>
</evidence>
<protein>
    <submittedName>
        <fullName evidence="2">Uncharacterized protein</fullName>
    </submittedName>
</protein>
<feature type="compositionally biased region" description="Polar residues" evidence="1">
    <location>
        <begin position="626"/>
        <end position="636"/>
    </location>
</feature>
<sequence length="1439" mass="164225">MCFSTAIMLSTSILYCNNIEQENSLPPPPTQQPPQSSSLQSNDLIQNLHHHHRRRNHHHNRQHHDSLSNNSNVNPSRYLRTTSNRTQTTTNRSIDGRSLLSGGFSSKNSFISSSSSSSLFSRNKSNIDNDHNHRYRVQYLGCNNCDIRSHKPDNGIGAYQKPLLDLYCAIFRRSLINRSLLTLNQVADLSTHGIFIAEKDRFTSPPPPSSATKATSSHHHDMIHSRAGSSSANNVDDCNNDTTSNLSEPSSTIVTKVITPLSNVLLWAAVRLQHRTQLRSGNNSKNTKRRHIGVAFVPLSCSEAVLDKNAFVTLNSKQRFLLGIPHPPLFVCILQKINSNQRLECHLFVCGTTNDAIHMCNRMDELRQCSSTIGRLQIPAAGQMGKYSYNNNSRHHRIPSSSTTTTSASSIITRSYTPSQTESELSILSSTSISRPKFSDIEEEGDDEVVREDDFVDNNHHLIVHNGHIHRENDVKKLIDNYQSKIADNNNPRQATTMGFKIIQQNSTTTATRNNDNDNGQSKIKCSGDSRLYDQTTRMIVVDNKVATNNNQNDYNIGCPSELSSIMSSSGNTSKSILLNNNLKKLQQNGHNEQNDAGLIAQRDYRFESYKPTAIINDDESIVINDSRTSTPNSGNKSKKNVTKLSNHQLQRPKSEHNLVSHHHQHHYQQHQQQNLNQINQPLKRSNKWATTNDLTSSTTNELLKNRLFAKQSSITNRTNTNTNTNNDSHLLSSTHDHFDDDELAVFQTFFGDSMRVKKHRHHHQQQQQQPQPQQKRNEKILPYEQSIISNSIFLDNEDDESSSKDSSTGRIQKKNVNHNNNNSRNNKETNLDKLAIQRQTSTTTTTELPQKNDRLSTTSRLYGKDSFNSNRPLKLYLPKEQNNNNNSANLGVKGFSKSSRVETWSTMIAAAASASSSNVAECCDLCQMELENCDKCCSFCQAIEQHKRKFRIEFQCENDDIGFKNNNMTTTIDDDIILDDMTLKNFHTNFNNNNDNSSYAFTNNNKERLLIQSTESTNNNNQRLPPPQRCPSDPTFFSRIRRLSWHSIFGSSRKKSNRYRLWNRLRTGSQRLRGSRRYFQNKSRIFLPQSQNVSNNTYPSNDHQHCQQKSKENGPKNFDNRYYYDEHYLKPPIDQQHRIRQINNYHNHHENNHKTVKKENYNNNNLDNSTQTNGKITETNDDGDDYEDNRRNMLMSHAVENVKINNHNNKTKSVIKHQQHQRNKLNKTMSREHSSAFVIVDDDDDENIKPHPLRHSELQMKSNLNNEIQQQKKQLLHDPTDFIRPFFISHPGKQTNSKSKAITNSQHQLETKMAGLGLNGISISSDSGMEEYDCHSSAEHSPLGYNHSQNFNNVHDYQSTWIQSSYDPIMQQSDISMVRGKNPNSFISADKINGHSTKMANSKASPIQSLIRPNTRDFRRQAGHWSNTNLESQLGFIP</sequence>
<feature type="region of interest" description="Disordered" evidence="1">
    <location>
        <begin position="1159"/>
        <end position="1185"/>
    </location>
</feature>
<feature type="region of interest" description="Disordered" evidence="1">
    <location>
        <begin position="626"/>
        <end position="657"/>
    </location>
</feature>
<feature type="compositionally biased region" description="Polar residues" evidence="1">
    <location>
        <begin position="643"/>
        <end position="652"/>
    </location>
</feature>
<feature type="region of interest" description="Disordered" evidence="1">
    <location>
        <begin position="20"/>
        <end position="98"/>
    </location>
</feature>
<reference evidence="2" key="1">
    <citation type="submission" date="2013-05" db="EMBL/GenBank/DDBJ databases">
        <authorList>
            <person name="Yim A.K.Y."/>
            <person name="Chan T.F."/>
            <person name="Ji K.M."/>
            <person name="Liu X.Y."/>
            <person name="Zhou J.W."/>
            <person name="Li R.Q."/>
            <person name="Yang K.Y."/>
            <person name="Li J."/>
            <person name="Li M."/>
            <person name="Law P.T.W."/>
            <person name="Wu Y.L."/>
            <person name="Cai Z.L."/>
            <person name="Qin H."/>
            <person name="Bao Y."/>
            <person name="Leung R.K.K."/>
            <person name="Ng P.K.S."/>
            <person name="Zou J."/>
            <person name="Zhong X.J."/>
            <person name="Ran P.X."/>
            <person name="Zhong N.S."/>
            <person name="Liu Z.G."/>
            <person name="Tsui S.K.W."/>
        </authorList>
    </citation>
    <scope>NUCLEOTIDE SEQUENCE</scope>
    <source>
        <strain evidence="2">Derf</strain>
        <tissue evidence="2">Whole organism</tissue>
    </source>
</reference>
<name>A0A922L4B9_DERFA</name>
<gene>
    <name evidence="2" type="ORF">DERF_008067</name>
</gene>
<dbReference type="EMBL" id="ASGP02000003">
    <property type="protein sequence ID" value="KAH9517391.1"/>
    <property type="molecule type" value="Genomic_DNA"/>
</dbReference>
<feature type="compositionally biased region" description="Low complexity" evidence="1">
    <location>
        <begin position="1162"/>
        <end position="1174"/>
    </location>
</feature>
<evidence type="ECO:0000313" key="2">
    <source>
        <dbReference type="EMBL" id="KAH9517391.1"/>
    </source>
</evidence>
<feature type="compositionally biased region" description="Low complexity" evidence="1">
    <location>
        <begin position="766"/>
        <end position="775"/>
    </location>
</feature>
<feature type="compositionally biased region" description="Polar residues" evidence="1">
    <location>
        <begin position="227"/>
        <end position="248"/>
    </location>
</feature>
<organism evidence="2 3">
    <name type="scientific">Dermatophagoides farinae</name>
    <name type="common">American house dust mite</name>
    <dbReference type="NCBI Taxonomy" id="6954"/>
    <lineage>
        <taxon>Eukaryota</taxon>
        <taxon>Metazoa</taxon>
        <taxon>Ecdysozoa</taxon>
        <taxon>Arthropoda</taxon>
        <taxon>Chelicerata</taxon>
        <taxon>Arachnida</taxon>
        <taxon>Acari</taxon>
        <taxon>Acariformes</taxon>
        <taxon>Sarcoptiformes</taxon>
        <taxon>Astigmata</taxon>
        <taxon>Psoroptidia</taxon>
        <taxon>Analgoidea</taxon>
        <taxon>Pyroglyphidae</taxon>
        <taxon>Dermatophagoidinae</taxon>
        <taxon>Dermatophagoides</taxon>
    </lineage>
</organism>
<evidence type="ECO:0000313" key="3">
    <source>
        <dbReference type="Proteomes" id="UP000790347"/>
    </source>
</evidence>
<feature type="region of interest" description="Disordered" evidence="1">
    <location>
        <begin position="508"/>
        <end position="527"/>
    </location>
</feature>
<proteinExistence type="predicted"/>
<comment type="caution">
    <text evidence="2">The sequence shown here is derived from an EMBL/GenBank/DDBJ whole genome shotgun (WGS) entry which is preliminary data.</text>
</comment>
<feature type="compositionally biased region" description="Polar residues" evidence="1">
    <location>
        <begin position="1087"/>
        <end position="1102"/>
    </location>
</feature>
<feature type="region of interest" description="Disordered" evidence="1">
    <location>
        <begin position="393"/>
        <end position="417"/>
    </location>
</feature>
<dbReference type="Proteomes" id="UP000790347">
    <property type="component" value="Unassembled WGS sequence"/>
</dbReference>
<reference evidence="2" key="2">
    <citation type="journal article" date="2022" name="Res Sq">
        <title>Comparative Genomics Reveals Insights into the Divergent Evolution of Astigmatic Mites and Household Pest Adaptations.</title>
        <authorList>
            <person name="Xiong Q."/>
            <person name="Wan A.T.-Y."/>
            <person name="Liu X.-Y."/>
            <person name="Fung C.S.-H."/>
            <person name="Xiao X."/>
            <person name="Malainual N."/>
            <person name="Hou J."/>
            <person name="Wang L."/>
            <person name="Wang M."/>
            <person name="Yang K."/>
            <person name="Cui Y."/>
            <person name="Leung E."/>
            <person name="Nong W."/>
            <person name="Shin S.-K."/>
            <person name="Au S."/>
            <person name="Jeong K.Y."/>
            <person name="Chew F.T."/>
            <person name="Hui J."/>
            <person name="Leung T.F."/>
            <person name="Tungtrongchitr A."/>
            <person name="Zhong N."/>
            <person name="Liu Z."/>
            <person name="Tsui S."/>
        </authorList>
    </citation>
    <scope>NUCLEOTIDE SEQUENCE</scope>
    <source>
        <strain evidence="2">Derf</strain>
        <tissue evidence="2">Whole organism</tissue>
    </source>
</reference>
<feature type="compositionally biased region" description="Low complexity" evidence="1">
    <location>
        <begin position="80"/>
        <end position="93"/>
    </location>
</feature>
<feature type="compositionally biased region" description="Low complexity" evidence="1">
    <location>
        <begin position="508"/>
        <end position="519"/>
    </location>
</feature>
<accession>A0A922L4B9</accession>
<feature type="compositionally biased region" description="Polar residues" evidence="1">
    <location>
        <begin position="856"/>
        <end position="868"/>
    </location>
</feature>
<feature type="region of interest" description="Disordered" evidence="1">
    <location>
        <begin position="792"/>
        <end position="868"/>
    </location>
</feature>
<feature type="compositionally biased region" description="Basic residues" evidence="1">
    <location>
        <begin position="48"/>
        <end position="62"/>
    </location>
</feature>